<name>A0A9P4SF14_9PEZI</name>
<comment type="caution">
    <text evidence="2">The sequence shown here is derived from an EMBL/GenBank/DDBJ whole genome shotgun (WGS) entry which is preliminary data.</text>
</comment>
<dbReference type="AlphaFoldDB" id="A0A9P4SF14"/>
<feature type="region of interest" description="Disordered" evidence="1">
    <location>
        <begin position="100"/>
        <end position="119"/>
    </location>
</feature>
<dbReference type="EMBL" id="MU006091">
    <property type="protein sequence ID" value="KAF2841651.1"/>
    <property type="molecule type" value="Genomic_DNA"/>
</dbReference>
<sequence>MPVSHFAELKRRGGLQAAKTASTAMTSLEDTISTTSTPTAEDSAENSVIGLSTSYQISLEPEASSHTSASTPSSYTHTVPHPYTSDSQLPHKHWVSDSTCISPLRRSWNPKPARTQGNG</sequence>
<accession>A0A9P4SF14</accession>
<dbReference type="Proteomes" id="UP000799429">
    <property type="component" value="Unassembled WGS sequence"/>
</dbReference>
<protein>
    <submittedName>
        <fullName evidence="2">Uncharacterized protein</fullName>
    </submittedName>
</protein>
<gene>
    <name evidence="2" type="ORF">M501DRAFT_1014441</name>
</gene>
<evidence type="ECO:0000313" key="3">
    <source>
        <dbReference type="Proteomes" id="UP000799429"/>
    </source>
</evidence>
<evidence type="ECO:0000313" key="2">
    <source>
        <dbReference type="EMBL" id="KAF2841651.1"/>
    </source>
</evidence>
<evidence type="ECO:0000256" key="1">
    <source>
        <dbReference type="SAM" id="MobiDB-lite"/>
    </source>
</evidence>
<keyword evidence="3" id="KW-1185">Reference proteome</keyword>
<feature type="compositionally biased region" description="Low complexity" evidence="1">
    <location>
        <begin position="60"/>
        <end position="78"/>
    </location>
</feature>
<proteinExistence type="predicted"/>
<feature type="compositionally biased region" description="Polar residues" evidence="1">
    <location>
        <begin position="19"/>
        <end position="57"/>
    </location>
</feature>
<feature type="region of interest" description="Disordered" evidence="1">
    <location>
        <begin position="1"/>
        <end position="91"/>
    </location>
</feature>
<reference evidence="2" key="1">
    <citation type="journal article" date="2020" name="Stud. Mycol.">
        <title>101 Dothideomycetes genomes: a test case for predicting lifestyles and emergence of pathogens.</title>
        <authorList>
            <person name="Haridas S."/>
            <person name="Albert R."/>
            <person name="Binder M."/>
            <person name="Bloem J."/>
            <person name="Labutti K."/>
            <person name="Salamov A."/>
            <person name="Andreopoulos B."/>
            <person name="Baker S."/>
            <person name="Barry K."/>
            <person name="Bills G."/>
            <person name="Bluhm B."/>
            <person name="Cannon C."/>
            <person name="Castanera R."/>
            <person name="Culley D."/>
            <person name="Daum C."/>
            <person name="Ezra D."/>
            <person name="Gonzalez J."/>
            <person name="Henrissat B."/>
            <person name="Kuo A."/>
            <person name="Liang C."/>
            <person name="Lipzen A."/>
            <person name="Lutzoni F."/>
            <person name="Magnuson J."/>
            <person name="Mondo S."/>
            <person name="Nolan M."/>
            <person name="Ohm R."/>
            <person name="Pangilinan J."/>
            <person name="Park H.-J."/>
            <person name="Ramirez L."/>
            <person name="Alfaro M."/>
            <person name="Sun H."/>
            <person name="Tritt A."/>
            <person name="Yoshinaga Y."/>
            <person name="Zwiers L.-H."/>
            <person name="Turgeon B."/>
            <person name="Goodwin S."/>
            <person name="Spatafora J."/>
            <person name="Crous P."/>
            <person name="Grigoriev I."/>
        </authorList>
    </citation>
    <scope>NUCLEOTIDE SEQUENCE</scope>
    <source>
        <strain evidence="2">CBS 101060</strain>
    </source>
</reference>
<organism evidence="2 3">
    <name type="scientific">Patellaria atrata CBS 101060</name>
    <dbReference type="NCBI Taxonomy" id="1346257"/>
    <lineage>
        <taxon>Eukaryota</taxon>
        <taxon>Fungi</taxon>
        <taxon>Dikarya</taxon>
        <taxon>Ascomycota</taxon>
        <taxon>Pezizomycotina</taxon>
        <taxon>Dothideomycetes</taxon>
        <taxon>Dothideomycetes incertae sedis</taxon>
        <taxon>Patellariales</taxon>
        <taxon>Patellariaceae</taxon>
        <taxon>Patellaria</taxon>
    </lineage>
</organism>